<dbReference type="InParanoid" id="A0A0D2AFW6"/>
<organism evidence="6 7">
    <name type="scientific">Verruconis gallopava</name>
    <dbReference type="NCBI Taxonomy" id="253628"/>
    <lineage>
        <taxon>Eukaryota</taxon>
        <taxon>Fungi</taxon>
        <taxon>Dikarya</taxon>
        <taxon>Ascomycota</taxon>
        <taxon>Pezizomycotina</taxon>
        <taxon>Dothideomycetes</taxon>
        <taxon>Pleosporomycetidae</taxon>
        <taxon>Venturiales</taxon>
        <taxon>Sympoventuriaceae</taxon>
        <taxon>Verruconis</taxon>
    </lineage>
</organism>
<reference evidence="6 7" key="1">
    <citation type="submission" date="2015-01" db="EMBL/GenBank/DDBJ databases">
        <title>The Genome Sequence of Ochroconis gallopava CBS43764.</title>
        <authorList>
            <consortium name="The Broad Institute Genomics Platform"/>
            <person name="Cuomo C."/>
            <person name="de Hoog S."/>
            <person name="Gorbushina A."/>
            <person name="Stielow B."/>
            <person name="Teixiera M."/>
            <person name="Abouelleil A."/>
            <person name="Chapman S.B."/>
            <person name="Priest M."/>
            <person name="Young S.K."/>
            <person name="Wortman J."/>
            <person name="Nusbaum C."/>
            <person name="Birren B."/>
        </authorList>
    </citation>
    <scope>NUCLEOTIDE SEQUENCE [LARGE SCALE GENOMIC DNA]</scope>
    <source>
        <strain evidence="6 7">CBS 43764</strain>
    </source>
</reference>
<dbReference type="PANTHER" id="PTHR43735">
    <property type="entry name" value="APOPTOSIS-INDUCING FACTOR 1"/>
    <property type="match status" value="1"/>
</dbReference>
<proteinExistence type="inferred from homology"/>
<evidence type="ECO:0000313" key="7">
    <source>
        <dbReference type="Proteomes" id="UP000053259"/>
    </source>
</evidence>
<keyword evidence="7" id="KW-1185">Reference proteome</keyword>
<dbReference type="GO" id="GO:0005737">
    <property type="term" value="C:cytoplasm"/>
    <property type="evidence" value="ECO:0007669"/>
    <property type="project" value="TreeGrafter"/>
</dbReference>
<dbReference type="InterPro" id="IPR023753">
    <property type="entry name" value="FAD/NAD-binding_dom"/>
</dbReference>
<dbReference type="GO" id="GO:0050660">
    <property type="term" value="F:flavin adenine dinucleotide binding"/>
    <property type="evidence" value="ECO:0007669"/>
    <property type="project" value="TreeGrafter"/>
</dbReference>
<name>A0A0D2AFW6_9PEZI</name>
<dbReference type="VEuPathDB" id="FungiDB:PV09_03069"/>
<dbReference type="InterPro" id="IPR036188">
    <property type="entry name" value="FAD/NAD-bd_sf"/>
</dbReference>
<dbReference type="Pfam" id="PF07992">
    <property type="entry name" value="Pyr_redox_2"/>
    <property type="match status" value="1"/>
</dbReference>
<dbReference type="RefSeq" id="XP_016215737.1">
    <property type="nucleotide sequence ID" value="XM_016356214.1"/>
</dbReference>
<dbReference type="GeneID" id="27311042"/>
<dbReference type="HOGENOM" id="CLU_019845_6_2_1"/>
<evidence type="ECO:0000256" key="4">
    <source>
        <dbReference type="ARBA" id="ARBA00023002"/>
    </source>
</evidence>
<sequence length="424" mass="46184">MGEKNIVVIGASYAGLLQSHSILRHIVPKLSNKYRVILINSSPDFYFVIGAPRAIVDEKSAPDSRMFLPITDGFKEYPKESFQFIHGSVFDVDPVGRIVRYAGQGDSKQQITYHALVFASGSKAPCPLLTAQPSTENTRAALYSFRSFLPNARSIVIGGGGPCGVECAGELAEFFSGSLQPSSSSTSNAKIKITVVTNSNKLLPALSEEAATRAEYYLRRLGVDVLYGKTVRETTPPDAGQTLGALFAKEGEPKIKVHLSDGQVLEADIYIPAFQGKPTTAYVPPALLTASKHLNTNPETLRVDDAGPRVYAVGECSSAFKGGILTMVHMTQVVTTNLRRDLRAAEQGTEKPTAGVDRPFKPDLRPTQIVPIGSRHGVGQFFGWWLPSFVIWLIKSRDFFIGSAKGNFLLGGYVKKESVWRKEQ</sequence>
<dbReference type="SUPFAM" id="SSF51905">
    <property type="entry name" value="FAD/NAD(P)-binding domain"/>
    <property type="match status" value="1"/>
</dbReference>
<comment type="similarity">
    <text evidence="1">Belongs to the FAD-dependent oxidoreductase family.</text>
</comment>
<evidence type="ECO:0000313" key="6">
    <source>
        <dbReference type="EMBL" id="KIW05868.1"/>
    </source>
</evidence>
<keyword evidence="4" id="KW-0560">Oxidoreductase</keyword>
<dbReference type="FunCoup" id="A0A0D2AFW6">
    <property type="interactions" value="390"/>
</dbReference>
<feature type="domain" description="FAD/NAD(P)-binding" evidence="5">
    <location>
        <begin position="5"/>
        <end position="324"/>
    </location>
</feature>
<dbReference type="EMBL" id="KN847536">
    <property type="protein sequence ID" value="KIW05868.1"/>
    <property type="molecule type" value="Genomic_DNA"/>
</dbReference>
<evidence type="ECO:0000259" key="5">
    <source>
        <dbReference type="Pfam" id="PF07992"/>
    </source>
</evidence>
<dbReference type="PANTHER" id="PTHR43735:SF3">
    <property type="entry name" value="FERROPTOSIS SUPPRESSOR PROTEIN 1"/>
    <property type="match status" value="1"/>
</dbReference>
<dbReference type="Proteomes" id="UP000053259">
    <property type="component" value="Unassembled WGS sequence"/>
</dbReference>
<keyword evidence="3" id="KW-0274">FAD</keyword>
<dbReference type="AlphaFoldDB" id="A0A0D2AFW6"/>
<evidence type="ECO:0000256" key="3">
    <source>
        <dbReference type="ARBA" id="ARBA00022827"/>
    </source>
</evidence>
<keyword evidence="2" id="KW-0285">Flavoprotein</keyword>
<dbReference type="STRING" id="253628.A0A0D2AFW6"/>
<evidence type="ECO:0000256" key="1">
    <source>
        <dbReference type="ARBA" id="ARBA00006442"/>
    </source>
</evidence>
<gene>
    <name evidence="6" type="ORF">PV09_03069</name>
</gene>
<accession>A0A0D2AFW6</accession>
<dbReference type="Gene3D" id="3.50.50.100">
    <property type="match status" value="1"/>
</dbReference>
<evidence type="ECO:0000256" key="2">
    <source>
        <dbReference type="ARBA" id="ARBA00022630"/>
    </source>
</evidence>
<dbReference type="OrthoDB" id="202203at2759"/>
<protein>
    <recommendedName>
        <fullName evidence="5">FAD/NAD(P)-binding domain-containing protein</fullName>
    </recommendedName>
</protein>
<dbReference type="GO" id="GO:0004174">
    <property type="term" value="F:electron-transferring-flavoprotein dehydrogenase activity"/>
    <property type="evidence" value="ECO:0007669"/>
    <property type="project" value="TreeGrafter"/>
</dbReference>